<dbReference type="CDD" id="cd06223">
    <property type="entry name" value="PRTases_typeI"/>
    <property type="match status" value="1"/>
</dbReference>
<dbReference type="InterPro" id="IPR000836">
    <property type="entry name" value="PRTase_dom"/>
</dbReference>
<evidence type="ECO:0000259" key="4">
    <source>
        <dbReference type="PROSITE" id="PS51278"/>
    </source>
</evidence>
<keyword evidence="2" id="KW-0315">Glutamine amidotransferase</keyword>
<dbReference type="RefSeq" id="WP_119652495.1">
    <property type="nucleotide sequence ID" value="NZ_JBIUQM010000001.1"/>
</dbReference>
<protein>
    <submittedName>
        <fullName evidence="5">Amidophosphoribosyltransferase</fullName>
    </submittedName>
</protein>
<gene>
    <name evidence="5" type="ORF">CKY20_05320</name>
</gene>
<organism evidence="5 6">
    <name type="scientific">Capnocytophaga canis</name>
    <dbReference type="NCBI Taxonomy" id="1848903"/>
    <lineage>
        <taxon>Bacteria</taxon>
        <taxon>Pseudomonadati</taxon>
        <taxon>Bacteroidota</taxon>
        <taxon>Flavobacteriia</taxon>
        <taxon>Flavobacteriales</taxon>
        <taxon>Flavobacteriaceae</taxon>
        <taxon>Capnocytophaga</taxon>
    </lineage>
</organism>
<feature type="domain" description="Glutamine amidotransferase type-2" evidence="4">
    <location>
        <begin position="9"/>
        <end position="303"/>
    </location>
</feature>
<feature type="coiled-coil region" evidence="3">
    <location>
        <begin position="378"/>
        <end position="425"/>
    </location>
</feature>
<dbReference type="GO" id="GO:0016757">
    <property type="term" value="F:glycosyltransferase activity"/>
    <property type="evidence" value="ECO:0007669"/>
    <property type="project" value="UniProtKB-KW"/>
</dbReference>
<dbReference type="EMBL" id="NSDI01000004">
    <property type="protein sequence ID" value="RIY36946.1"/>
    <property type="molecule type" value="Genomic_DNA"/>
</dbReference>
<evidence type="ECO:0000256" key="2">
    <source>
        <dbReference type="ARBA" id="ARBA00022962"/>
    </source>
</evidence>
<accession>A0A3A1YHL6</accession>
<dbReference type="InterPro" id="IPR017932">
    <property type="entry name" value="GATase_2_dom"/>
</dbReference>
<evidence type="ECO:0000256" key="3">
    <source>
        <dbReference type="SAM" id="Coils"/>
    </source>
</evidence>
<dbReference type="InterPro" id="IPR029055">
    <property type="entry name" value="Ntn_hydrolases_N"/>
</dbReference>
<dbReference type="InterPro" id="IPR029057">
    <property type="entry name" value="PRTase-like"/>
</dbReference>
<comment type="caution">
    <text evidence="5">The sequence shown here is derived from an EMBL/GenBank/DDBJ whole genome shotgun (WGS) entry which is preliminary data.</text>
</comment>
<name>A0A3A1YHL6_9FLAO</name>
<evidence type="ECO:0000313" key="6">
    <source>
        <dbReference type="Proteomes" id="UP000265497"/>
    </source>
</evidence>
<keyword evidence="5" id="KW-0328">Glycosyltransferase</keyword>
<dbReference type="SUPFAM" id="SSF56235">
    <property type="entry name" value="N-terminal nucleophile aminohydrolases (Ntn hydrolases)"/>
    <property type="match status" value="1"/>
</dbReference>
<keyword evidence="3" id="KW-0175">Coiled coil</keyword>
<dbReference type="Gene3D" id="3.60.20.10">
    <property type="entry name" value="Glutamine Phosphoribosylpyrophosphate, subunit 1, domain 1"/>
    <property type="match status" value="1"/>
</dbReference>
<dbReference type="Proteomes" id="UP000265497">
    <property type="component" value="Unassembled WGS sequence"/>
</dbReference>
<dbReference type="PROSITE" id="PS51278">
    <property type="entry name" value="GATASE_TYPE_2"/>
    <property type="match status" value="1"/>
</dbReference>
<sequence length="631" mass="72516">MSDNLKHECGIAMVRLLKPLEYYKEKYGTLFYAINKMYLLMEKQHNRGQDGAGLASVKFDMQAGERYISRVRSNESQPIQDIFKQINTRISNLLKEYPELKNDVQEQRRMLPYLGEIYLGHVRYGTFGKNSIESVHPFLRQNNWQSRNLIVAGNFNMTNAKELFQRLVELGQHPKENTDTVTVMERIGHFLDTEVENLYRKFKDEGLSKIEASKRIAEELDVAKILRKSARRWDGGYAMAGILGHGDAFVVRDPAGIRPAYYYKDEEVVVIASERPVIQTAFNLEFEQIHELEPGSGIIIKKNGGLSIEQIVEPLERKACSFERIYFSRGSDKEIYRERKKLGALLLPDVLKSIDNDLKNTVFAYIPNTAETSYLGLVEEANTYLNQLKQQLILAEKNITPERLNEILSEKIRKEKVAIKDAKLRTFITEDSSRDDLVAHVYDITYGSVEKGDNLVIVDDSIVRGTTLKKSILSILGRLHPKKIVVVSSAPQIRYPDCYGIDMARMEELIAFEAALALHRERGTYNIVDETYKKCISQVNLSDDKVINHVKEIYAPFTDEEITRKITQMLLPDNFMPEVEILFQSVENLHQACPQNLGDWYFTGDYPTNGGNRVVNRAFINYYEGKKDRAY</sequence>
<dbReference type="AlphaFoldDB" id="A0A3A1YHL6"/>
<dbReference type="PANTHER" id="PTHR11907">
    <property type="entry name" value="AMIDOPHOSPHORIBOSYLTRANSFERASE"/>
    <property type="match status" value="1"/>
</dbReference>
<keyword evidence="1 5" id="KW-0808">Transferase</keyword>
<evidence type="ECO:0000256" key="1">
    <source>
        <dbReference type="ARBA" id="ARBA00022679"/>
    </source>
</evidence>
<evidence type="ECO:0000313" key="5">
    <source>
        <dbReference type="EMBL" id="RIY36946.1"/>
    </source>
</evidence>
<reference evidence="5 6" key="1">
    <citation type="submission" date="2017-08" db="EMBL/GenBank/DDBJ databases">
        <title>Capnocytophaga canis 17-158 assembly.</title>
        <authorList>
            <person name="Gulvik C.A."/>
        </authorList>
    </citation>
    <scope>NUCLEOTIDE SEQUENCE [LARGE SCALE GENOMIC DNA]</scope>
    <source>
        <strain evidence="5 6">17-158</strain>
    </source>
</reference>
<proteinExistence type="predicted"/>
<dbReference type="SUPFAM" id="SSF53271">
    <property type="entry name" value="PRTase-like"/>
    <property type="match status" value="1"/>
</dbReference>